<sequence length="245" mass="27631">MAPTLWTKKQTSALVMLAIKLEGVKKDDLTGDEQARDCYICHEALVSSPRKPKSKQIVRLHPCECLFHKDCIMKHALVDMVVEDIRVDGILNEGELAAIPGDQEEAILLHHDEEAAAPGMEWENETDEHGNQKYMHDPTMIKTCPIHRDDHHIFPCEADYDFNTQWTRAEIPFAKAFFADFSLTGALHRNRRSKESIAFARDLRAAKRAAETKVSLKKAKVEGGDVDAAKRAVKKALKREFASAQ</sequence>
<gene>
    <name evidence="1" type="ORF">LTR37_001601</name>
</gene>
<organism evidence="1 2">
    <name type="scientific">Vermiconidia calcicola</name>
    <dbReference type="NCBI Taxonomy" id="1690605"/>
    <lineage>
        <taxon>Eukaryota</taxon>
        <taxon>Fungi</taxon>
        <taxon>Dikarya</taxon>
        <taxon>Ascomycota</taxon>
        <taxon>Pezizomycotina</taxon>
        <taxon>Dothideomycetes</taxon>
        <taxon>Dothideomycetidae</taxon>
        <taxon>Mycosphaerellales</taxon>
        <taxon>Extremaceae</taxon>
        <taxon>Vermiconidia</taxon>
    </lineage>
</organism>
<protein>
    <submittedName>
        <fullName evidence="1">Uncharacterized protein</fullName>
    </submittedName>
</protein>
<accession>A0ACC3NVA9</accession>
<evidence type="ECO:0000313" key="1">
    <source>
        <dbReference type="EMBL" id="KAK3723720.1"/>
    </source>
</evidence>
<proteinExistence type="predicted"/>
<evidence type="ECO:0000313" key="2">
    <source>
        <dbReference type="Proteomes" id="UP001281147"/>
    </source>
</evidence>
<dbReference type="EMBL" id="JAUTXU010000008">
    <property type="protein sequence ID" value="KAK3723720.1"/>
    <property type="molecule type" value="Genomic_DNA"/>
</dbReference>
<reference evidence="1" key="1">
    <citation type="submission" date="2023-07" db="EMBL/GenBank/DDBJ databases">
        <title>Black Yeasts Isolated from many extreme environments.</title>
        <authorList>
            <person name="Coleine C."/>
            <person name="Stajich J.E."/>
            <person name="Selbmann L."/>
        </authorList>
    </citation>
    <scope>NUCLEOTIDE SEQUENCE</scope>
    <source>
        <strain evidence="1">CCFEE 5714</strain>
    </source>
</reference>
<name>A0ACC3NVA9_9PEZI</name>
<dbReference type="Proteomes" id="UP001281147">
    <property type="component" value="Unassembled WGS sequence"/>
</dbReference>
<comment type="caution">
    <text evidence="1">The sequence shown here is derived from an EMBL/GenBank/DDBJ whole genome shotgun (WGS) entry which is preliminary data.</text>
</comment>
<keyword evidence="2" id="KW-1185">Reference proteome</keyword>